<feature type="transmembrane region" description="Helical" evidence="1">
    <location>
        <begin position="209"/>
        <end position="233"/>
    </location>
</feature>
<evidence type="ECO:0000313" key="2">
    <source>
        <dbReference type="Proteomes" id="UP001652628"/>
    </source>
</evidence>
<keyword evidence="1" id="KW-0472">Membrane</keyword>
<dbReference type="AlphaFoldDB" id="A0AB39ZT51"/>
<reference evidence="3" key="2">
    <citation type="submission" date="2025-08" db="UniProtKB">
        <authorList>
            <consortium name="RefSeq"/>
        </authorList>
    </citation>
    <scope>IDENTIFICATION</scope>
</reference>
<feature type="transmembrane region" description="Helical" evidence="1">
    <location>
        <begin position="88"/>
        <end position="106"/>
    </location>
</feature>
<feature type="transmembrane region" description="Helical" evidence="1">
    <location>
        <begin position="113"/>
        <end position="133"/>
    </location>
</feature>
<keyword evidence="1" id="KW-0812">Transmembrane</keyword>
<gene>
    <name evidence="3" type="primary">LOC108019236</name>
</gene>
<dbReference type="Proteomes" id="UP001652628">
    <property type="component" value="Chromosome 2L"/>
</dbReference>
<dbReference type="GeneID" id="108019236"/>
<reference evidence="2" key="1">
    <citation type="submission" date="2025-05" db="UniProtKB">
        <authorList>
            <consortium name="RefSeq"/>
        </authorList>
    </citation>
    <scope>NUCLEOTIDE SEQUENCE [LARGE SCALE GENOMIC DNA]</scope>
</reference>
<keyword evidence="2" id="KW-1185">Reference proteome</keyword>
<protein>
    <submittedName>
        <fullName evidence="3">Uncharacterized protein</fullName>
    </submittedName>
</protein>
<feature type="transmembrane region" description="Helical" evidence="1">
    <location>
        <begin position="139"/>
        <end position="163"/>
    </location>
</feature>
<dbReference type="RefSeq" id="XP_016942524.2">
    <property type="nucleotide sequence ID" value="XM_017087035.4"/>
</dbReference>
<proteinExistence type="predicted"/>
<feature type="transmembrane region" description="Helical" evidence="1">
    <location>
        <begin position="175"/>
        <end position="194"/>
    </location>
</feature>
<evidence type="ECO:0000313" key="3">
    <source>
        <dbReference type="RefSeq" id="XP_016942524.2"/>
    </source>
</evidence>
<feature type="transmembrane region" description="Helical" evidence="1">
    <location>
        <begin position="27"/>
        <end position="48"/>
    </location>
</feature>
<evidence type="ECO:0000256" key="1">
    <source>
        <dbReference type="SAM" id="Phobius"/>
    </source>
</evidence>
<feature type="transmembrane region" description="Helical" evidence="1">
    <location>
        <begin position="60"/>
        <end position="82"/>
    </location>
</feature>
<keyword evidence="1" id="KW-1133">Transmembrane helix</keyword>
<sequence length="258" mass="28721">MDNIYHQDNVRPTIADLDPMTQFIRSIYNLSLIVIGVTVAAWLLLLVTNVHPHRYLPFPTYVLGIIIFVAMVTMHCLPRLSYYSPSKWIMTSLVVLCTIVAGCCIIDELSMLTISLVMIGVALIILVLNFSGAKCPQEFLPGGVCSTLLMMALLLVLIAVGIAQLCTGNVELLDAFVSILFVMLIIAIPIQAQFNHGRLDVVEVIPREHLMVCTLTLYLHSMMFFCCVCYFILVDERKASTATTLDPRNGMTVENDFD</sequence>
<accession>A0AB39ZT51</accession>
<name>A0AB39ZT51_DROSZ</name>
<organism evidence="2 3">
    <name type="scientific">Drosophila suzukii</name>
    <name type="common">Spotted-wing drosophila fruit fly</name>
    <dbReference type="NCBI Taxonomy" id="28584"/>
    <lineage>
        <taxon>Eukaryota</taxon>
        <taxon>Metazoa</taxon>
        <taxon>Ecdysozoa</taxon>
        <taxon>Arthropoda</taxon>
        <taxon>Hexapoda</taxon>
        <taxon>Insecta</taxon>
        <taxon>Pterygota</taxon>
        <taxon>Neoptera</taxon>
        <taxon>Endopterygota</taxon>
        <taxon>Diptera</taxon>
        <taxon>Brachycera</taxon>
        <taxon>Muscomorpha</taxon>
        <taxon>Ephydroidea</taxon>
        <taxon>Drosophilidae</taxon>
        <taxon>Drosophila</taxon>
        <taxon>Sophophora</taxon>
    </lineage>
</organism>